<keyword evidence="7" id="KW-0594">Phospholipid biosynthesis</keyword>
<keyword evidence="4" id="KW-0547">Nucleotide-binding</keyword>
<evidence type="ECO:0000256" key="9">
    <source>
        <dbReference type="SAM" id="MobiDB-lite"/>
    </source>
</evidence>
<sequence length="360" mass="37939">MVARRDRSDVVADAARSQGRGRPDRHHESRQADERTGSTVSGIEDKGAFGTDSADRGSARPVADPAVVPVILNPTARRGAVLRRIDPLVHAFAAHGLEARLVRSTSEEHAKELAAAFAAEGAKVVGALGGDGMARTVAAGLVDTDTALGVIAGGRGNDLIGKLGIPKRVEEAVATIADGLDRVIDVLDLDGTISLGNVCLGLDSTVQRHANSTRVVRGHWVYLYGILRAILPPRSIDLELTVDGQRLDFRGLTAGFANSGRYGGGLTLSPEAAIDDGLIDVVLLKEAWLPKLAVELVAFMSGRHDRHPNIHLSRAREIRIDTPAGAAPVEIVADGDAVAQTPATVTIRPSSLRVRVPRTS</sequence>
<accession>A0A5C4X7D5</accession>
<dbReference type="InterPro" id="IPR045540">
    <property type="entry name" value="YegS/DAGK_C"/>
</dbReference>
<dbReference type="Gene3D" id="3.40.50.10330">
    <property type="entry name" value="Probable inorganic polyphosphate/atp-NAD kinase, domain 1"/>
    <property type="match status" value="1"/>
</dbReference>
<evidence type="ECO:0000256" key="8">
    <source>
        <dbReference type="ARBA" id="ARBA00023264"/>
    </source>
</evidence>
<evidence type="ECO:0000256" key="2">
    <source>
        <dbReference type="ARBA" id="ARBA00005983"/>
    </source>
</evidence>
<keyword evidence="7" id="KW-0444">Lipid biosynthesis</keyword>
<dbReference type="GO" id="GO:0016301">
    <property type="term" value="F:kinase activity"/>
    <property type="evidence" value="ECO:0007669"/>
    <property type="project" value="UniProtKB-KW"/>
</dbReference>
<dbReference type="SUPFAM" id="SSF111331">
    <property type="entry name" value="NAD kinase/diacylglycerol kinase-like"/>
    <property type="match status" value="1"/>
</dbReference>
<dbReference type="InterPro" id="IPR050187">
    <property type="entry name" value="Lipid_Phosphate_FormReg"/>
</dbReference>
<dbReference type="Gene3D" id="2.60.200.40">
    <property type="match status" value="1"/>
</dbReference>
<dbReference type="PANTHER" id="PTHR12358">
    <property type="entry name" value="SPHINGOSINE KINASE"/>
    <property type="match status" value="1"/>
</dbReference>
<dbReference type="AlphaFoldDB" id="A0A5C4X7D5"/>
<evidence type="ECO:0000256" key="4">
    <source>
        <dbReference type="ARBA" id="ARBA00022741"/>
    </source>
</evidence>
<keyword evidence="8" id="KW-1208">Phospholipid metabolism</keyword>
<keyword evidence="5" id="KW-0418">Kinase</keyword>
<evidence type="ECO:0000256" key="3">
    <source>
        <dbReference type="ARBA" id="ARBA00022679"/>
    </source>
</evidence>
<feature type="compositionally biased region" description="Basic and acidic residues" evidence="9">
    <location>
        <begin position="1"/>
        <end position="10"/>
    </location>
</feature>
<keyword evidence="7" id="KW-0443">Lipid metabolism</keyword>
<dbReference type="GO" id="GO:0005524">
    <property type="term" value="F:ATP binding"/>
    <property type="evidence" value="ECO:0007669"/>
    <property type="project" value="UniProtKB-KW"/>
</dbReference>
<dbReference type="EMBL" id="VDMQ01000002">
    <property type="protein sequence ID" value="TNM56952.1"/>
    <property type="molecule type" value="Genomic_DNA"/>
</dbReference>
<proteinExistence type="inferred from homology"/>
<dbReference type="PANTHER" id="PTHR12358:SF106">
    <property type="entry name" value="LIPID KINASE YEGS"/>
    <property type="match status" value="1"/>
</dbReference>
<dbReference type="InterPro" id="IPR001206">
    <property type="entry name" value="Diacylglycerol_kinase_cat_dom"/>
</dbReference>
<dbReference type="GO" id="GO:0005886">
    <property type="term" value="C:plasma membrane"/>
    <property type="evidence" value="ECO:0007669"/>
    <property type="project" value="TreeGrafter"/>
</dbReference>
<organism evidence="11 12">
    <name type="scientific">Brevibacterium sediminis</name>
    <dbReference type="NCBI Taxonomy" id="1857024"/>
    <lineage>
        <taxon>Bacteria</taxon>
        <taxon>Bacillati</taxon>
        <taxon>Actinomycetota</taxon>
        <taxon>Actinomycetes</taxon>
        <taxon>Micrococcales</taxon>
        <taxon>Brevibacteriaceae</taxon>
        <taxon>Brevibacterium</taxon>
    </lineage>
</organism>
<evidence type="ECO:0000256" key="7">
    <source>
        <dbReference type="ARBA" id="ARBA00023209"/>
    </source>
</evidence>
<comment type="similarity">
    <text evidence="2">Belongs to the diacylglycerol/lipid kinase family.</text>
</comment>
<dbReference type="GO" id="GO:0008654">
    <property type="term" value="P:phospholipid biosynthetic process"/>
    <property type="evidence" value="ECO:0007669"/>
    <property type="project" value="UniProtKB-KW"/>
</dbReference>
<evidence type="ECO:0000313" key="11">
    <source>
        <dbReference type="EMBL" id="TNM56952.1"/>
    </source>
</evidence>
<evidence type="ECO:0000259" key="10">
    <source>
        <dbReference type="PROSITE" id="PS50146"/>
    </source>
</evidence>
<evidence type="ECO:0000256" key="5">
    <source>
        <dbReference type="ARBA" id="ARBA00022777"/>
    </source>
</evidence>
<dbReference type="InterPro" id="IPR017438">
    <property type="entry name" value="ATP-NAD_kinase_N"/>
</dbReference>
<keyword evidence="6" id="KW-0067">ATP-binding</keyword>
<feature type="region of interest" description="Disordered" evidence="9">
    <location>
        <begin position="1"/>
        <end position="61"/>
    </location>
</feature>
<protein>
    <recommendedName>
        <fullName evidence="10">DAGKc domain-containing protein</fullName>
    </recommendedName>
</protein>
<dbReference type="Pfam" id="PF00781">
    <property type="entry name" value="DAGK_cat"/>
    <property type="match status" value="1"/>
</dbReference>
<evidence type="ECO:0000256" key="6">
    <source>
        <dbReference type="ARBA" id="ARBA00022840"/>
    </source>
</evidence>
<feature type="compositionally biased region" description="Basic and acidic residues" evidence="9">
    <location>
        <begin position="43"/>
        <end position="58"/>
    </location>
</feature>
<dbReference type="Pfam" id="PF19279">
    <property type="entry name" value="YegS_C"/>
    <property type="match status" value="1"/>
</dbReference>
<keyword evidence="3" id="KW-0808">Transferase</keyword>
<gene>
    <name evidence="11" type="ORF">FHQ09_05125</name>
</gene>
<name>A0A5C4X7D5_9MICO</name>
<comment type="cofactor">
    <cofactor evidence="1">
        <name>Mg(2+)</name>
        <dbReference type="ChEBI" id="CHEBI:18420"/>
    </cofactor>
</comment>
<evidence type="ECO:0000256" key="1">
    <source>
        <dbReference type="ARBA" id="ARBA00001946"/>
    </source>
</evidence>
<dbReference type="PROSITE" id="PS50146">
    <property type="entry name" value="DAGK"/>
    <property type="match status" value="1"/>
</dbReference>
<evidence type="ECO:0000313" key="12">
    <source>
        <dbReference type="Proteomes" id="UP000314223"/>
    </source>
</evidence>
<feature type="domain" description="DAGKc" evidence="10">
    <location>
        <begin position="63"/>
        <end position="193"/>
    </location>
</feature>
<reference evidence="11 12" key="1">
    <citation type="submission" date="2019-06" db="EMBL/GenBank/DDBJ databases">
        <authorList>
            <person name="Mardanova A.M."/>
            <person name="Pudova D.S."/>
            <person name="Shagimardanova E.I."/>
            <person name="Gogoleva N.E."/>
            <person name="Lutfullin M.T."/>
            <person name="Hadieva G.F."/>
            <person name="Sharipova M.R."/>
        </authorList>
    </citation>
    <scope>NUCLEOTIDE SEQUENCE [LARGE SCALE GENOMIC DNA]</scope>
    <source>
        <strain evidence="11 12">MG-1</strain>
    </source>
</reference>
<dbReference type="Proteomes" id="UP000314223">
    <property type="component" value="Unassembled WGS sequence"/>
</dbReference>
<comment type="caution">
    <text evidence="11">The sequence shown here is derived from an EMBL/GenBank/DDBJ whole genome shotgun (WGS) entry which is preliminary data.</text>
</comment>
<feature type="compositionally biased region" description="Basic and acidic residues" evidence="9">
    <location>
        <begin position="21"/>
        <end position="36"/>
    </location>
</feature>
<dbReference type="InterPro" id="IPR016064">
    <property type="entry name" value="NAD/diacylglycerol_kinase_sf"/>
</dbReference>